<comment type="caution">
    <text evidence="2">The sequence shown here is derived from an EMBL/GenBank/DDBJ whole genome shotgun (WGS) entry which is preliminary data.</text>
</comment>
<sequence>MLKLPTGSLSRKSSKEFSSREVDQISSELKEEFENTKKFIESDFEISQLRYQNLVASPKESMRLKSILNELINQTHNKQKYLDDLINKSAELKNYFKENDNFEKYEAKIEKIKKKIQKINKKTEQEEENSEFYQNLLEKCQEGLQIYKERIGSMKEMYKEATKNYDSVMMERYKARNDFIAVKNKVSQTISKFHDEKTMFENCYEKMKNKFTEICEENTCEIEKLANLNLKYKEYKATRDSFISSLKEEASGQKENKSLSMKSNSKLFSFQEDVEKIKEVLTRFGIEIKEDLYEMVSHGWYQVISKESTLRMEFEAISEEQRLKEIECNEIKEELNKIKTKNAPAATETPLFHNESEIVEHEQSILFSYYKTIDVLSKFFQIIFNIAINSYLVENDLKTHLSVLIHESKILAKGFPKNLENEFNPEKMGDSIFISQTSEMLIDDYLIYGPISKKKLKELYGKYLNSDTNAFIEVFKSCKPTNLFCSHSMLQEFFKDLKEENPIELFPKLVSQCHQIIKTETAYFLNNSSNLFKMVIKSNNEFSSSNQITPQVTDSNLSSQLPKINKISKPYSNIGNSDYTLINKYRVTERLLRRPTKQQKKDEFIASISTINSLQNSFASNNKAATLSQCKSFEASSFLTNSALSEVKTIESKLRDIKLLEGKAKRHRKNNSLDFEEKSSFIWNGGVRRQNSAGILVSPKAKTSINFLVNKKSLKS</sequence>
<protein>
    <submittedName>
        <fullName evidence="2">Uncharacterized protein</fullName>
    </submittedName>
</protein>
<organism evidence="2 3">
    <name type="scientific">Blepharisma stoltei</name>
    <dbReference type="NCBI Taxonomy" id="1481888"/>
    <lineage>
        <taxon>Eukaryota</taxon>
        <taxon>Sar</taxon>
        <taxon>Alveolata</taxon>
        <taxon>Ciliophora</taxon>
        <taxon>Postciliodesmatophora</taxon>
        <taxon>Heterotrichea</taxon>
        <taxon>Heterotrichida</taxon>
        <taxon>Blepharismidae</taxon>
        <taxon>Blepharisma</taxon>
    </lineage>
</organism>
<gene>
    <name evidence="2" type="ORF">BSTOLATCC_MIC98</name>
</gene>
<accession>A0AAU9ICL6</accession>
<feature type="coiled-coil region" evidence="1">
    <location>
        <begin position="95"/>
        <end position="164"/>
    </location>
</feature>
<name>A0AAU9ICL6_9CILI</name>
<keyword evidence="1" id="KW-0175">Coiled coil</keyword>
<evidence type="ECO:0000256" key="1">
    <source>
        <dbReference type="SAM" id="Coils"/>
    </source>
</evidence>
<evidence type="ECO:0000313" key="2">
    <source>
        <dbReference type="EMBL" id="CAG9309883.1"/>
    </source>
</evidence>
<proteinExistence type="predicted"/>
<keyword evidence="3" id="KW-1185">Reference proteome</keyword>
<dbReference type="Proteomes" id="UP001162131">
    <property type="component" value="Unassembled WGS sequence"/>
</dbReference>
<evidence type="ECO:0000313" key="3">
    <source>
        <dbReference type="Proteomes" id="UP001162131"/>
    </source>
</evidence>
<dbReference type="EMBL" id="CAJZBQ010000001">
    <property type="protein sequence ID" value="CAG9309883.1"/>
    <property type="molecule type" value="Genomic_DNA"/>
</dbReference>
<reference evidence="2" key="1">
    <citation type="submission" date="2021-09" db="EMBL/GenBank/DDBJ databases">
        <authorList>
            <consortium name="AG Swart"/>
            <person name="Singh M."/>
            <person name="Singh A."/>
            <person name="Seah K."/>
            <person name="Emmerich C."/>
        </authorList>
    </citation>
    <scope>NUCLEOTIDE SEQUENCE</scope>
    <source>
        <strain evidence="2">ATCC30299</strain>
    </source>
</reference>
<dbReference type="AlphaFoldDB" id="A0AAU9ICL6"/>